<protein>
    <submittedName>
        <fullName evidence="1">Uncharacterized protein</fullName>
    </submittedName>
</protein>
<dbReference type="EMBL" id="PXYY01000015">
    <property type="protein sequence ID" value="PSJ80803.1"/>
    <property type="molecule type" value="Genomic_DNA"/>
</dbReference>
<accession>A0A2P7U1M2</accession>
<dbReference type="AlphaFoldDB" id="A0A2P7U1M2"/>
<comment type="caution">
    <text evidence="1">The sequence shown here is derived from an EMBL/GenBank/DDBJ whole genome shotgun (WGS) entry which is preliminary data.</text>
</comment>
<dbReference type="Proteomes" id="UP000241868">
    <property type="component" value="Unassembled WGS sequence"/>
</dbReference>
<evidence type="ECO:0000313" key="2">
    <source>
        <dbReference type="Proteomes" id="UP000241868"/>
    </source>
</evidence>
<organism evidence="1 2">
    <name type="scientific">Neisseria iguanae</name>
    <dbReference type="NCBI Taxonomy" id="90242"/>
    <lineage>
        <taxon>Bacteria</taxon>
        <taxon>Pseudomonadati</taxon>
        <taxon>Pseudomonadota</taxon>
        <taxon>Betaproteobacteria</taxon>
        <taxon>Neisseriales</taxon>
        <taxon>Neisseriaceae</taxon>
        <taxon>Neisseria</taxon>
    </lineage>
</organism>
<evidence type="ECO:0000313" key="1">
    <source>
        <dbReference type="EMBL" id="PSJ80803.1"/>
    </source>
</evidence>
<reference evidence="1 2" key="1">
    <citation type="submission" date="2018-03" db="EMBL/GenBank/DDBJ databases">
        <title>Neisseria weixii sp. nov., isolated from the intestinal contents of Tibetan Plateau pika (Ochotona curzoniae) in Yushu, Qinghai Province, China.</title>
        <authorList>
            <person name="Gui Z."/>
        </authorList>
    </citation>
    <scope>NUCLEOTIDE SEQUENCE [LARGE SCALE GENOMIC DNA]</scope>
    <source>
        <strain evidence="1 2">ATCC 51483</strain>
    </source>
</reference>
<name>A0A2P7U1M2_9NEIS</name>
<keyword evidence="2" id="KW-1185">Reference proteome</keyword>
<gene>
    <name evidence="1" type="ORF">C7N83_04060</name>
</gene>
<proteinExistence type="predicted"/>
<sequence length="102" mass="11559">MLYSLPPLGCYTGIQTIQRNDVRRDVNQTISIKIQLGIFLQIKPIILGEQVIGVLFDTVKNKAYRRIVLEALADHLCSWTKQEVDAAGYDKSRCHSGINRDN</sequence>